<dbReference type="Proteomes" id="UP000076532">
    <property type="component" value="Unassembled WGS sequence"/>
</dbReference>
<protein>
    <submittedName>
        <fullName evidence="1">Uncharacterized protein</fullName>
    </submittedName>
</protein>
<keyword evidence="2" id="KW-1185">Reference proteome</keyword>
<proteinExistence type="predicted"/>
<evidence type="ECO:0000313" key="2">
    <source>
        <dbReference type="Proteomes" id="UP000076532"/>
    </source>
</evidence>
<organism evidence="1 2">
    <name type="scientific">Athelia psychrophila</name>
    <dbReference type="NCBI Taxonomy" id="1759441"/>
    <lineage>
        <taxon>Eukaryota</taxon>
        <taxon>Fungi</taxon>
        <taxon>Dikarya</taxon>
        <taxon>Basidiomycota</taxon>
        <taxon>Agaricomycotina</taxon>
        <taxon>Agaricomycetes</taxon>
        <taxon>Agaricomycetidae</taxon>
        <taxon>Atheliales</taxon>
        <taxon>Atheliaceae</taxon>
        <taxon>Athelia</taxon>
    </lineage>
</organism>
<dbReference type="OrthoDB" id="2527272at2759"/>
<name>A0A166K0X5_9AGAM</name>
<reference evidence="1 2" key="1">
    <citation type="journal article" date="2016" name="Mol. Biol. Evol.">
        <title>Comparative Genomics of Early-Diverging Mushroom-Forming Fungi Provides Insights into the Origins of Lignocellulose Decay Capabilities.</title>
        <authorList>
            <person name="Nagy L.G."/>
            <person name="Riley R."/>
            <person name="Tritt A."/>
            <person name="Adam C."/>
            <person name="Daum C."/>
            <person name="Floudas D."/>
            <person name="Sun H."/>
            <person name="Yadav J.S."/>
            <person name="Pangilinan J."/>
            <person name="Larsson K.H."/>
            <person name="Matsuura K."/>
            <person name="Barry K."/>
            <person name="Labutti K."/>
            <person name="Kuo R."/>
            <person name="Ohm R.A."/>
            <person name="Bhattacharya S.S."/>
            <person name="Shirouzu T."/>
            <person name="Yoshinaga Y."/>
            <person name="Martin F.M."/>
            <person name="Grigoriev I.V."/>
            <person name="Hibbett D.S."/>
        </authorList>
    </citation>
    <scope>NUCLEOTIDE SEQUENCE [LARGE SCALE GENOMIC DNA]</scope>
    <source>
        <strain evidence="1 2">CBS 109695</strain>
    </source>
</reference>
<dbReference type="AlphaFoldDB" id="A0A166K0X5"/>
<gene>
    <name evidence="1" type="ORF">FIBSPDRAFT_740505</name>
</gene>
<sequence>MCSQHAIDDGEECHDWEPAPEAWDSSIKHWWQARHIKVVKIAVTACRVPLSHTKFPFGEGEHSISRFMSDTWPADNPTGRPTYLGIDKGCKVMQTLHSENNLLPPNGWSATTNIKVNPWHYNSHQIDQLCITWCNPSDRRDPNLIEISTAPNKNTFARSFNFKASEHLNAWLEPFSATFTKMRPDNHDLFMCIILQVRAEELKHSATSLVI</sequence>
<accession>A0A166K0X5</accession>
<dbReference type="EMBL" id="KV417547">
    <property type="protein sequence ID" value="KZP21408.1"/>
    <property type="molecule type" value="Genomic_DNA"/>
</dbReference>
<evidence type="ECO:0000313" key="1">
    <source>
        <dbReference type="EMBL" id="KZP21408.1"/>
    </source>
</evidence>